<dbReference type="PANTHER" id="PTHR13847">
    <property type="entry name" value="SARCOSINE DEHYDROGENASE-RELATED"/>
    <property type="match status" value="1"/>
</dbReference>
<dbReference type="AlphaFoldDB" id="A0A941D2G5"/>
<dbReference type="Gene3D" id="3.30.9.10">
    <property type="entry name" value="D-Amino Acid Oxidase, subunit A, domain 2"/>
    <property type="match status" value="1"/>
</dbReference>
<protein>
    <submittedName>
        <fullName evidence="4">FAD-dependent oxidoreductase</fullName>
    </submittedName>
</protein>
<gene>
    <name evidence="4" type="ORF">JKL49_13070</name>
</gene>
<dbReference type="SUPFAM" id="SSF51971">
    <property type="entry name" value="Nucleotide-binding domain"/>
    <property type="match status" value="1"/>
</dbReference>
<dbReference type="Gene3D" id="3.50.50.60">
    <property type="entry name" value="FAD/NAD(P)-binding domain"/>
    <property type="match status" value="1"/>
</dbReference>
<keyword evidence="1" id="KW-0560">Oxidoreductase</keyword>
<evidence type="ECO:0000259" key="3">
    <source>
        <dbReference type="Pfam" id="PF01266"/>
    </source>
</evidence>
<evidence type="ECO:0000313" key="5">
    <source>
        <dbReference type="Proteomes" id="UP000622580"/>
    </source>
</evidence>
<comment type="caution">
    <text evidence="4">The sequence shown here is derived from an EMBL/GenBank/DDBJ whole genome shotgun (WGS) entry which is preliminary data.</text>
</comment>
<dbReference type="GO" id="GO:0016491">
    <property type="term" value="F:oxidoreductase activity"/>
    <property type="evidence" value="ECO:0007669"/>
    <property type="project" value="UniProtKB-KW"/>
</dbReference>
<feature type="domain" description="FAD dependent oxidoreductase" evidence="3">
    <location>
        <begin position="7"/>
        <end position="320"/>
    </location>
</feature>
<dbReference type="InterPro" id="IPR006076">
    <property type="entry name" value="FAD-dep_OxRdtase"/>
</dbReference>
<dbReference type="Pfam" id="PF01266">
    <property type="entry name" value="DAO"/>
    <property type="match status" value="1"/>
</dbReference>
<sequence length="345" mass="35016">MSRKPRITVAGAGALGLTTALALADAGAEVAVYDPSPDGGNASRVAAGMLAPVFEAVLDVETRAHFDLMLAARDLWPALETRIGITVDRAGAMAVGDAAFLQATDAGIRKLGLHPTDLSRNAMIGLAPGLAPGWGHALLTREDWRIDAAAALAALRRAAQAAGVTVHARAADGFEGAERLVIATGMGKGLAVMAPLLGRLTPIKGHILRTDGPAYEGVVVRGEGAYVTGAPGGLTLGATMQAGADDLAVEPDQVAGLLEAGGRLFPAVTAAKVTAQTGVRAATPDGLPMVGRGRHHGVLLAVGARRNGWLLAPLVAKIITACVTEGDLGPYAARLDPGRFEKTGA</sequence>
<dbReference type="InterPro" id="IPR036188">
    <property type="entry name" value="FAD/NAD-bd_sf"/>
</dbReference>
<dbReference type="EMBL" id="JAGSGD010000001">
    <property type="protein sequence ID" value="MBR7620319.1"/>
    <property type="molecule type" value="Genomic_DNA"/>
</dbReference>
<dbReference type="RefSeq" id="WP_215341032.1">
    <property type="nucleotide sequence ID" value="NZ_JAGSGD010000001.1"/>
</dbReference>
<keyword evidence="2" id="KW-0732">Signal</keyword>
<evidence type="ECO:0000256" key="2">
    <source>
        <dbReference type="SAM" id="SignalP"/>
    </source>
</evidence>
<evidence type="ECO:0000256" key="1">
    <source>
        <dbReference type="ARBA" id="ARBA00023002"/>
    </source>
</evidence>
<accession>A0A941D2G5</accession>
<dbReference type="GO" id="GO:0005737">
    <property type="term" value="C:cytoplasm"/>
    <property type="evidence" value="ECO:0007669"/>
    <property type="project" value="TreeGrafter"/>
</dbReference>
<reference evidence="4" key="1">
    <citation type="submission" date="2021-04" db="EMBL/GenBank/DDBJ databases">
        <title>Draft genome assembly of strain Phenylobacterium sp. 20VBR1 using MiniION and Illumina platforms.</title>
        <authorList>
            <person name="Thomas F.A."/>
            <person name="Krishnan K.P."/>
            <person name="Sinha R.K."/>
        </authorList>
    </citation>
    <scope>NUCLEOTIDE SEQUENCE</scope>
    <source>
        <strain evidence="4">20VBR1</strain>
    </source>
</reference>
<dbReference type="PANTHER" id="PTHR13847:SF289">
    <property type="entry name" value="GLYCINE OXIDASE"/>
    <property type="match status" value="1"/>
</dbReference>
<dbReference type="Proteomes" id="UP000622580">
    <property type="component" value="Unassembled WGS sequence"/>
</dbReference>
<keyword evidence="5" id="KW-1185">Reference proteome</keyword>
<feature type="signal peptide" evidence="2">
    <location>
        <begin position="1"/>
        <end position="24"/>
    </location>
</feature>
<organism evidence="4 5">
    <name type="scientific">Phenylobacterium glaciei</name>
    <dbReference type="NCBI Taxonomy" id="2803784"/>
    <lineage>
        <taxon>Bacteria</taxon>
        <taxon>Pseudomonadati</taxon>
        <taxon>Pseudomonadota</taxon>
        <taxon>Alphaproteobacteria</taxon>
        <taxon>Caulobacterales</taxon>
        <taxon>Caulobacteraceae</taxon>
        <taxon>Phenylobacterium</taxon>
    </lineage>
</organism>
<evidence type="ECO:0000313" key="4">
    <source>
        <dbReference type="EMBL" id="MBR7620319.1"/>
    </source>
</evidence>
<proteinExistence type="predicted"/>
<name>A0A941D2G5_9CAUL</name>
<feature type="chain" id="PRO_5036867537" evidence="2">
    <location>
        <begin position="25"/>
        <end position="345"/>
    </location>
</feature>
<dbReference type="SUPFAM" id="SSF54373">
    <property type="entry name" value="FAD-linked reductases, C-terminal domain"/>
    <property type="match status" value="1"/>
</dbReference>